<feature type="transmembrane region" description="Helical" evidence="7">
    <location>
        <begin position="21"/>
        <end position="40"/>
    </location>
</feature>
<dbReference type="Proteomes" id="UP000292120">
    <property type="component" value="Unassembled WGS sequence"/>
</dbReference>
<proteinExistence type="inferred from homology"/>
<evidence type="ECO:0000313" key="11">
    <source>
        <dbReference type="Proteomes" id="UP000292120"/>
    </source>
</evidence>
<dbReference type="SUPFAM" id="SSF82861">
    <property type="entry name" value="Mechanosensitive channel protein MscS (YggB), transmembrane region"/>
    <property type="match status" value="1"/>
</dbReference>
<comment type="similarity">
    <text evidence="2">Belongs to the MscS (TC 1.A.23) family.</text>
</comment>
<keyword evidence="11" id="KW-1185">Reference proteome</keyword>
<comment type="subcellular location">
    <subcellularLocation>
        <location evidence="1">Cell membrane</location>
        <topology evidence="1">Multi-pass membrane protein</topology>
    </subcellularLocation>
</comment>
<dbReference type="AlphaFoldDB" id="A0A4Q9H5C5"/>
<evidence type="ECO:0000256" key="2">
    <source>
        <dbReference type="ARBA" id="ARBA00008017"/>
    </source>
</evidence>
<dbReference type="Pfam" id="PF21082">
    <property type="entry name" value="MS_channel_3rd"/>
    <property type="match status" value="1"/>
</dbReference>
<sequence>MARPVSADELTRLFDQLIRPSSLLEMAVVLGCLALSWLLVRLWRGQQADPRSIWFGHHIVDGVLFPVLSLALALLARRLLIDHLPMAVFRVAIPVLVSLAGIRLSVKALKVFFPTSSTVVAFERTVSWLAWIGTILWVTGILPLLLDELSEITWKIGATTLSLRNVVEGTVSAVLVLMLSLSLSSAIEARLLKGATDNLSLRKIAANAIRAMLLGLGLMLALSAAGVDLTALSVLGGAVGVGLGFGLQKLAANYVSGFVILAERSLRIGDLVKVDNFEGRITDINTRYTVLRAANGREAIVPNELLITQRVENASLADNSLMLTTVVQVAYGTDLHSLIPKMVGLVSEVPRVDQRQSPAVHLTAFAADGLELTVNFWVADPENGQQNVRSAVNLAILKLLNDSGIDIPFAQRVVQIKS</sequence>
<evidence type="ECO:0000256" key="4">
    <source>
        <dbReference type="ARBA" id="ARBA00022692"/>
    </source>
</evidence>
<name>A0A4Q9H5C5_9BURK</name>
<dbReference type="EMBL" id="SIXI01000002">
    <property type="protein sequence ID" value="TBO33014.1"/>
    <property type="molecule type" value="Genomic_DNA"/>
</dbReference>
<feature type="transmembrane region" description="Helical" evidence="7">
    <location>
        <begin position="52"/>
        <end position="75"/>
    </location>
</feature>
<evidence type="ECO:0000256" key="6">
    <source>
        <dbReference type="ARBA" id="ARBA00023136"/>
    </source>
</evidence>
<keyword evidence="6 7" id="KW-0472">Membrane</keyword>
<dbReference type="Pfam" id="PF00924">
    <property type="entry name" value="MS_channel_2nd"/>
    <property type="match status" value="1"/>
</dbReference>
<evidence type="ECO:0000256" key="1">
    <source>
        <dbReference type="ARBA" id="ARBA00004651"/>
    </source>
</evidence>
<organism evidence="10 11">
    <name type="scientific">Aquabacterium lacunae</name>
    <dbReference type="NCBI Taxonomy" id="2528630"/>
    <lineage>
        <taxon>Bacteria</taxon>
        <taxon>Pseudomonadati</taxon>
        <taxon>Pseudomonadota</taxon>
        <taxon>Betaproteobacteria</taxon>
        <taxon>Burkholderiales</taxon>
        <taxon>Aquabacterium</taxon>
    </lineage>
</organism>
<reference evidence="10 11" key="1">
    <citation type="submission" date="2019-02" db="EMBL/GenBank/DDBJ databases">
        <title>Aquabacterium sp. strain KMB7.</title>
        <authorList>
            <person name="Chen W.-M."/>
        </authorList>
    </citation>
    <scope>NUCLEOTIDE SEQUENCE [LARGE SCALE GENOMIC DNA]</scope>
    <source>
        <strain evidence="10 11">KMB7</strain>
    </source>
</reference>
<dbReference type="GO" id="GO:0008381">
    <property type="term" value="F:mechanosensitive monoatomic ion channel activity"/>
    <property type="evidence" value="ECO:0007669"/>
    <property type="project" value="UniProtKB-ARBA"/>
</dbReference>
<accession>A0A4Q9H5C5</accession>
<dbReference type="Gene3D" id="2.30.30.60">
    <property type="match status" value="1"/>
</dbReference>
<dbReference type="Gene3D" id="3.30.70.100">
    <property type="match status" value="1"/>
</dbReference>
<evidence type="ECO:0000259" key="8">
    <source>
        <dbReference type="Pfam" id="PF00924"/>
    </source>
</evidence>
<dbReference type="GO" id="GO:0005886">
    <property type="term" value="C:plasma membrane"/>
    <property type="evidence" value="ECO:0007669"/>
    <property type="project" value="UniProtKB-SubCell"/>
</dbReference>
<protein>
    <submittedName>
        <fullName evidence="10">Mechanosensitive ion channel</fullName>
    </submittedName>
</protein>
<feature type="transmembrane region" description="Helical" evidence="7">
    <location>
        <begin position="126"/>
        <end position="146"/>
    </location>
</feature>
<dbReference type="SUPFAM" id="SSF50182">
    <property type="entry name" value="Sm-like ribonucleoproteins"/>
    <property type="match status" value="1"/>
</dbReference>
<feature type="domain" description="Mechanosensitive ion channel MscS" evidence="8">
    <location>
        <begin position="250"/>
        <end position="315"/>
    </location>
</feature>
<dbReference type="SUPFAM" id="SSF82689">
    <property type="entry name" value="Mechanosensitive channel protein MscS (YggB), C-terminal domain"/>
    <property type="match status" value="1"/>
</dbReference>
<dbReference type="InterPro" id="IPR052702">
    <property type="entry name" value="MscS-like_channel"/>
</dbReference>
<dbReference type="InterPro" id="IPR011014">
    <property type="entry name" value="MscS_channel_TM-2"/>
</dbReference>
<dbReference type="InterPro" id="IPR049278">
    <property type="entry name" value="MS_channel_C"/>
</dbReference>
<evidence type="ECO:0000256" key="5">
    <source>
        <dbReference type="ARBA" id="ARBA00022989"/>
    </source>
</evidence>
<evidence type="ECO:0000256" key="3">
    <source>
        <dbReference type="ARBA" id="ARBA00022475"/>
    </source>
</evidence>
<dbReference type="InterPro" id="IPR011066">
    <property type="entry name" value="MscS_channel_C_sf"/>
</dbReference>
<dbReference type="InterPro" id="IPR006685">
    <property type="entry name" value="MscS_channel_2nd"/>
</dbReference>
<comment type="caution">
    <text evidence="10">The sequence shown here is derived from an EMBL/GenBank/DDBJ whole genome shotgun (WGS) entry which is preliminary data.</text>
</comment>
<gene>
    <name evidence="10" type="ORF">EYS42_05300</name>
</gene>
<dbReference type="InterPro" id="IPR023408">
    <property type="entry name" value="MscS_beta-dom_sf"/>
</dbReference>
<dbReference type="Gene3D" id="1.10.287.1260">
    <property type="match status" value="1"/>
</dbReference>
<keyword evidence="5 7" id="KW-1133">Transmembrane helix</keyword>
<dbReference type="InterPro" id="IPR010920">
    <property type="entry name" value="LSM_dom_sf"/>
</dbReference>
<dbReference type="PANTHER" id="PTHR30347">
    <property type="entry name" value="POTASSIUM CHANNEL RELATED"/>
    <property type="match status" value="1"/>
</dbReference>
<feature type="transmembrane region" description="Helical" evidence="7">
    <location>
        <begin position="87"/>
        <end position="106"/>
    </location>
</feature>
<feature type="domain" description="Mechanosensitive ion channel MscS C-terminal" evidence="9">
    <location>
        <begin position="324"/>
        <end position="407"/>
    </location>
</feature>
<evidence type="ECO:0000259" key="9">
    <source>
        <dbReference type="Pfam" id="PF21082"/>
    </source>
</evidence>
<evidence type="ECO:0000313" key="10">
    <source>
        <dbReference type="EMBL" id="TBO33014.1"/>
    </source>
</evidence>
<dbReference type="PANTHER" id="PTHR30347:SF1">
    <property type="entry name" value="MECHANOSENSITIVE CHANNEL MSCK"/>
    <property type="match status" value="1"/>
</dbReference>
<dbReference type="OrthoDB" id="9809206at2"/>
<keyword evidence="3" id="KW-1003">Cell membrane</keyword>
<keyword evidence="4 7" id="KW-0812">Transmembrane</keyword>
<evidence type="ECO:0000256" key="7">
    <source>
        <dbReference type="SAM" id="Phobius"/>
    </source>
</evidence>